<feature type="domain" description="LD-carboxypeptidase N-terminal" evidence="7">
    <location>
        <begin position="16"/>
        <end position="135"/>
    </location>
</feature>
<gene>
    <name evidence="9" type="ORF">Ccl03g_47330</name>
</gene>
<dbReference type="PANTHER" id="PTHR30237:SF2">
    <property type="entry name" value="MUREIN TETRAPEPTIDE CARBOXYPEPTIDASE"/>
    <property type="match status" value="1"/>
</dbReference>
<dbReference type="Pfam" id="PF02016">
    <property type="entry name" value="Peptidase_S66"/>
    <property type="match status" value="1"/>
</dbReference>
<evidence type="ECO:0000313" key="9">
    <source>
        <dbReference type="EMBL" id="GEA39020.1"/>
    </source>
</evidence>
<dbReference type="PANTHER" id="PTHR30237">
    <property type="entry name" value="MURAMOYLTETRAPEPTIDE CARBOXYPEPTIDASE"/>
    <property type="match status" value="1"/>
</dbReference>
<comment type="similarity">
    <text evidence="1">Belongs to the peptidase S66 family.</text>
</comment>
<dbReference type="InterPro" id="IPR027478">
    <property type="entry name" value="LdcA_N"/>
</dbReference>
<accession>A0A829WNH6</accession>
<dbReference type="GO" id="GO:0006508">
    <property type="term" value="P:proteolysis"/>
    <property type="evidence" value="ECO:0007669"/>
    <property type="project" value="UniProtKB-KW"/>
</dbReference>
<keyword evidence="3" id="KW-0645">Protease</keyword>
<evidence type="ECO:0000256" key="4">
    <source>
        <dbReference type="ARBA" id="ARBA00022801"/>
    </source>
</evidence>
<dbReference type="CDD" id="cd07025">
    <property type="entry name" value="Peptidase_S66"/>
    <property type="match status" value="1"/>
</dbReference>
<organism evidence="9 10">
    <name type="scientific">Enterocloster clostridioformis</name>
    <dbReference type="NCBI Taxonomy" id="1531"/>
    <lineage>
        <taxon>Bacteria</taxon>
        <taxon>Bacillati</taxon>
        <taxon>Bacillota</taxon>
        <taxon>Clostridia</taxon>
        <taxon>Lachnospirales</taxon>
        <taxon>Lachnospiraceae</taxon>
        <taxon>Enterocloster</taxon>
    </lineage>
</organism>
<feature type="active site" description="Charge relay system" evidence="6">
    <location>
        <position position="285"/>
    </location>
</feature>
<dbReference type="Pfam" id="PF17676">
    <property type="entry name" value="Peptidase_S66C"/>
    <property type="match status" value="1"/>
</dbReference>
<dbReference type="SUPFAM" id="SSF141986">
    <property type="entry name" value="LD-carboxypeptidase A C-terminal domain-like"/>
    <property type="match status" value="1"/>
</dbReference>
<evidence type="ECO:0000256" key="5">
    <source>
        <dbReference type="ARBA" id="ARBA00022825"/>
    </source>
</evidence>
<sequence>MRQMVFPERLREGDTVGLAAPAFPVKEEERDGCVKLLEGMGYRVKLGTCLENMYNFHNYLAGDARVRAEDINRMFADSQVKAVFCVRGGYGSSQIMKYLDFDLVKENPKIFVGYSDITNLHSVFQMFGNLVTFHGPMVCSNMLKDFDDYTRSGLFAALNMEEELEFRNPPGEEGFKTIRGGTAAGILAGGNISVLARACGTFYQLDTRDKILFLEDVEEGIASLDMYITQMEYAGMFEHAAGILLGDFTDCTHDRYDGTYQIEEFLHDRFGTFDLPVMYHIRSGHDKPMGTLPFGTICRMDGDYKRIHFYRQPR</sequence>
<keyword evidence="2" id="KW-0121">Carboxypeptidase</keyword>
<feature type="active site" description="Nucleophile" evidence="6">
    <location>
        <position position="115"/>
    </location>
</feature>
<proteinExistence type="inferred from homology"/>
<protein>
    <submittedName>
        <fullName evidence="9">Peptidase S66</fullName>
    </submittedName>
</protein>
<evidence type="ECO:0000313" key="10">
    <source>
        <dbReference type="Proteomes" id="UP000315200"/>
    </source>
</evidence>
<dbReference type="GO" id="GO:0004180">
    <property type="term" value="F:carboxypeptidase activity"/>
    <property type="evidence" value="ECO:0007669"/>
    <property type="project" value="UniProtKB-KW"/>
</dbReference>
<reference evidence="9 10" key="1">
    <citation type="submission" date="2019-06" db="EMBL/GenBank/DDBJ databases">
        <title>Draft genome sequence of [Clostridium] clostridioforme NBRC 113352.</title>
        <authorList>
            <person name="Miura T."/>
            <person name="Furukawa M."/>
            <person name="Shimamura M."/>
            <person name="Ohyama Y."/>
            <person name="Yamazoe A."/>
            <person name="Kawasaki H."/>
        </authorList>
    </citation>
    <scope>NUCLEOTIDE SEQUENCE [LARGE SCALE GENOMIC DNA]</scope>
    <source>
        <strain evidence="9 10">NBRC 113352</strain>
    </source>
</reference>
<evidence type="ECO:0000259" key="8">
    <source>
        <dbReference type="Pfam" id="PF17676"/>
    </source>
</evidence>
<dbReference type="PIRSF" id="PIRSF028757">
    <property type="entry name" value="LD-carboxypeptidase"/>
    <property type="match status" value="1"/>
</dbReference>
<dbReference type="InterPro" id="IPR040449">
    <property type="entry name" value="Peptidase_S66_N"/>
</dbReference>
<dbReference type="InterPro" id="IPR029062">
    <property type="entry name" value="Class_I_gatase-like"/>
</dbReference>
<evidence type="ECO:0000256" key="6">
    <source>
        <dbReference type="PIRSR" id="PIRSR028757-1"/>
    </source>
</evidence>
<evidence type="ECO:0000256" key="2">
    <source>
        <dbReference type="ARBA" id="ARBA00022645"/>
    </source>
</evidence>
<dbReference type="Gene3D" id="3.40.50.10740">
    <property type="entry name" value="Class I glutamine amidotransferase-like"/>
    <property type="match status" value="1"/>
</dbReference>
<feature type="domain" description="LD-carboxypeptidase C-terminal" evidence="8">
    <location>
        <begin position="185"/>
        <end position="299"/>
    </location>
</feature>
<dbReference type="InterPro" id="IPR003507">
    <property type="entry name" value="S66_fam"/>
</dbReference>
<dbReference type="AlphaFoldDB" id="A0A829WNH6"/>
<dbReference type="Proteomes" id="UP000315200">
    <property type="component" value="Unassembled WGS sequence"/>
</dbReference>
<comment type="caution">
    <text evidence="9">The sequence shown here is derived from an EMBL/GenBank/DDBJ whole genome shotgun (WGS) entry which is preliminary data.</text>
</comment>
<dbReference type="InterPro" id="IPR027461">
    <property type="entry name" value="Carboxypeptidase_A_C_sf"/>
</dbReference>
<keyword evidence="4" id="KW-0378">Hydrolase</keyword>
<evidence type="ECO:0000259" key="7">
    <source>
        <dbReference type="Pfam" id="PF02016"/>
    </source>
</evidence>
<dbReference type="Gene3D" id="3.50.30.60">
    <property type="entry name" value="LD-carboxypeptidase A C-terminal domain-like"/>
    <property type="match status" value="1"/>
</dbReference>
<dbReference type="GO" id="GO:0008236">
    <property type="term" value="F:serine-type peptidase activity"/>
    <property type="evidence" value="ECO:0007669"/>
    <property type="project" value="UniProtKB-KW"/>
</dbReference>
<dbReference type="EMBL" id="BJLB01000001">
    <property type="protein sequence ID" value="GEA39020.1"/>
    <property type="molecule type" value="Genomic_DNA"/>
</dbReference>
<dbReference type="SUPFAM" id="SSF52317">
    <property type="entry name" value="Class I glutamine amidotransferase-like"/>
    <property type="match status" value="1"/>
</dbReference>
<feature type="active site" description="Charge relay system" evidence="6">
    <location>
        <position position="215"/>
    </location>
</feature>
<name>A0A829WNH6_9FIRM</name>
<keyword evidence="5" id="KW-0720">Serine protease</keyword>
<evidence type="ECO:0000256" key="3">
    <source>
        <dbReference type="ARBA" id="ARBA00022670"/>
    </source>
</evidence>
<dbReference type="InterPro" id="IPR040921">
    <property type="entry name" value="Peptidase_S66C"/>
</dbReference>
<evidence type="ECO:0000256" key="1">
    <source>
        <dbReference type="ARBA" id="ARBA00010233"/>
    </source>
</evidence>